<accession>A0AAD3CKI6</accession>
<comment type="caution">
    <text evidence="3">The sequence shown here is derived from an EMBL/GenBank/DDBJ whole genome shotgun (WGS) entry which is preliminary data.</text>
</comment>
<dbReference type="Proteomes" id="UP001054902">
    <property type="component" value="Unassembled WGS sequence"/>
</dbReference>
<feature type="compositionally biased region" description="Basic and acidic residues" evidence="1">
    <location>
        <begin position="416"/>
        <end position="432"/>
    </location>
</feature>
<sequence>MKFQTYCYTALPILAAGTFLAHAQDQVEGLGSQERELLFQNPDEIFDIEAYVSNIKSAGVGKTSTCMDEFRQIRFFEYEHFLHDPLNLAVDSGVVFEYDEEADFSYPVTIGQRSANPVNEKWAEKQCKESGGDFKVINGEYYADGGNVVDLLLLGLQGIAVRPGLLGNYQAIIALAIGYTFLNECEHGNMMPLFLVNLFKEHLNTIVSDFGSDTTCRETFIYRNRYACVPKKDSCDDDEIMKMLLISDATYYIIHSLDTKITNLLSDTIMGAFGASDDMLGKMYIDGNVLKYFHGDGKFEIVKIHTKAKDKVLEDAKVVDKVLTKPLRKAIQSLHPRDTQMRMSQQLIRSRYNYQLVRALGPCDARAEIRKVRRNVTAKKGDFILQNGDLLVNVVGELDEEEDILGDCSANTNLSVDKDIQKTKEPKEPKEQKRIRKARGVRR</sequence>
<feature type="chain" id="PRO_5042053193" evidence="2">
    <location>
        <begin position="24"/>
        <end position="443"/>
    </location>
</feature>
<organism evidence="3 4">
    <name type="scientific">Chaetoceros tenuissimus</name>
    <dbReference type="NCBI Taxonomy" id="426638"/>
    <lineage>
        <taxon>Eukaryota</taxon>
        <taxon>Sar</taxon>
        <taxon>Stramenopiles</taxon>
        <taxon>Ochrophyta</taxon>
        <taxon>Bacillariophyta</taxon>
        <taxon>Coscinodiscophyceae</taxon>
        <taxon>Chaetocerotophycidae</taxon>
        <taxon>Chaetocerotales</taxon>
        <taxon>Chaetocerotaceae</taxon>
        <taxon>Chaetoceros</taxon>
    </lineage>
</organism>
<proteinExistence type="predicted"/>
<gene>
    <name evidence="3" type="ORF">CTEN210_04063</name>
</gene>
<evidence type="ECO:0000313" key="3">
    <source>
        <dbReference type="EMBL" id="GFH47588.1"/>
    </source>
</evidence>
<evidence type="ECO:0000256" key="2">
    <source>
        <dbReference type="SAM" id="SignalP"/>
    </source>
</evidence>
<feature type="region of interest" description="Disordered" evidence="1">
    <location>
        <begin position="416"/>
        <end position="443"/>
    </location>
</feature>
<keyword evidence="2" id="KW-0732">Signal</keyword>
<name>A0AAD3CKI6_9STRA</name>
<evidence type="ECO:0000256" key="1">
    <source>
        <dbReference type="SAM" id="MobiDB-lite"/>
    </source>
</evidence>
<keyword evidence="4" id="KW-1185">Reference proteome</keyword>
<dbReference type="AlphaFoldDB" id="A0AAD3CKI6"/>
<evidence type="ECO:0000313" key="4">
    <source>
        <dbReference type="Proteomes" id="UP001054902"/>
    </source>
</evidence>
<feature type="compositionally biased region" description="Basic residues" evidence="1">
    <location>
        <begin position="433"/>
        <end position="443"/>
    </location>
</feature>
<protein>
    <submittedName>
        <fullName evidence="3">Uncharacterized protein</fullName>
    </submittedName>
</protein>
<dbReference type="EMBL" id="BLLK01000023">
    <property type="protein sequence ID" value="GFH47588.1"/>
    <property type="molecule type" value="Genomic_DNA"/>
</dbReference>
<reference evidence="3 4" key="1">
    <citation type="journal article" date="2021" name="Sci. Rep.">
        <title>The genome of the diatom Chaetoceros tenuissimus carries an ancient integrated fragment of an extant virus.</title>
        <authorList>
            <person name="Hongo Y."/>
            <person name="Kimura K."/>
            <person name="Takaki Y."/>
            <person name="Yoshida Y."/>
            <person name="Baba S."/>
            <person name="Kobayashi G."/>
            <person name="Nagasaki K."/>
            <person name="Hano T."/>
            <person name="Tomaru Y."/>
        </authorList>
    </citation>
    <scope>NUCLEOTIDE SEQUENCE [LARGE SCALE GENOMIC DNA]</scope>
    <source>
        <strain evidence="3 4">NIES-3715</strain>
    </source>
</reference>
<feature type="signal peptide" evidence="2">
    <location>
        <begin position="1"/>
        <end position="23"/>
    </location>
</feature>